<dbReference type="OrthoDB" id="10586003at2759"/>
<protein>
    <submittedName>
        <fullName evidence="2">Uncharacterized protein</fullName>
    </submittedName>
</protein>
<dbReference type="EMBL" id="DF238808">
    <property type="protein sequence ID" value="GAC96915.1"/>
    <property type="molecule type" value="Genomic_DNA"/>
</dbReference>
<feature type="compositionally biased region" description="Polar residues" evidence="1">
    <location>
        <begin position="164"/>
        <end position="175"/>
    </location>
</feature>
<feature type="compositionally biased region" description="Basic and acidic residues" evidence="1">
    <location>
        <begin position="48"/>
        <end position="63"/>
    </location>
</feature>
<gene>
    <name evidence="2" type="ORF">PHSY_004499</name>
</gene>
<feature type="compositionally biased region" description="Polar residues" evidence="1">
    <location>
        <begin position="25"/>
        <end position="36"/>
    </location>
</feature>
<feature type="compositionally biased region" description="Low complexity" evidence="1">
    <location>
        <begin position="13"/>
        <end position="24"/>
    </location>
</feature>
<dbReference type="AlphaFoldDB" id="R9PFR4"/>
<reference evidence="3" key="1">
    <citation type="journal article" date="2013" name="Genome Announc.">
        <title>Draft genome sequence of the basidiomycetous yeast-like fungus Pseudozyma hubeiensis SY62, which produces an abundant amount of the biosurfactant mannosylerythritol lipids.</title>
        <authorList>
            <person name="Konishi M."/>
            <person name="Hatada Y."/>
            <person name="Horiuchi J."/>
        </authorList>
    </citation>
    <scope>NUCLEOTIDE SEQUENCE [LARGE SCALE GENOMIC DNA]</scope>
    <source>
        <strain evidence="3">SY62</strain>
    </source>
</reference>
<dbReference type="RefSeq" id="XP_012190502.1">
    <property type="nucleotide sequence ID" value="XM_012335112.1"/>
</dbReference>
<accession>R9PFR4</accession>
<organism evidence="2 3">
    <name type="scientific">Pseudozyma hubeiensis (strain SY62)</name>
    <name type="common">Yeast</name>
    <dbReference type="NCBI Taxonomy" id="1305764"/>
    <lineage>
        <taxon>Eukaryota</taxon>
        <taxon>Fungi</taxon>
        <taxon>Dikarya</taxon>
        <taxon>Basidiomycota</taxon>
        <taxon>Ustilaginomycotina</taxon>
        <taxon>Ustilaginomycetes</taxon>
        <taxon>Ustilaginales</taxon>
        <taxon>Ustilaginaceae</taxon>
        <taxon>Pseudozyma</taxon>
    </lineage>
</organism>
<evidence type="ECO:0000313" key="2">
    <source>
        <dbReference type="EMBL" id="GAC96915.1"/>
    </source>
</evidence>
<dbReference type="eggNOG" id="ENOG502R40G">
    <property type="taxonomic scope" value="Eukaryota"/>
</dbReference>
<dbReference type="Proteomes" id="UP000014071">
    <property type="component" value="Unassembled WGS sequence"/>
</dbReference>
<feature type="region of interest" description="Disordered" evidence="1">
    <location>
        <begin position="124"/>
        <end position="180"/>
    </location>
</feature>
<sequence length="208" mass="22998">MVSTRSSMRRHSASAPARASTSKSNDAQSLTHQPGRTRQGKRRQSSSDQHDITKRDGTSDAHPSRHSTHSIGSGRADLTWQQRELLHQQRSKSRSRQNSKAALSSSNLPTLRVTSDCQIVLAAESEAPEMSHERNRVPLNQRSLQRPRSDQPDPSKAKRHRTSGRLNTLRSTSATPEAYAEPSCFRAPVPQALPMPFFSKSTKSVAVA</sequence>
<proteinExistence type="predicted"/>
<keyword evidence="3" id="KW-1185">Reference proteome</keyword>
<dbReference type="HOGENOM" id="CLU_1267743_0_0_1"/>
<evidence type="ECO:0000313" key="3">
    <source>
        <dbReference type="Proteomes" id="UP000014071"/>
    </source>
</evidence>
<dbReference type="GeneID" id="24109781"/>
<evidence type="ECO:0000256" key="1">
    <source>
        <dbReference type="SAM" id="MobiDB-lite"/>
    </source>
</evidence>
<name>R9PFR4_PSEHS</name>
<feature type="compositionally biased region" description="Polar residues" evidence="1">
    <location>
        <begin position="98"/>
        <end position="107"/>
    </location>
</feature>
<feature type="compositionally biased region" description="Basic and acidic residues" evidence="1">
    <location>
        <begin position="147"/>
        <end position="156"/>
    </location>
</feature>
<feature type="region of interest" description="Disordered" evidence="1">
    <location>
        <begin position="1"/>
        <end position="107"/>
    </location>
</feature>